<proteinExistence type="predicted"/>
<sequence length="106" mass="11660">MTIMAKTYHKAIYDMLYAQDQRLADMARSQEMNMACILELIQQGNIGAVEQTLKRHGSNLPLALIHENHHMEERVDSATAAAAAAVPVVVNGDPEASYLNVLLLAE</sequence>
<evidence type="ECO:0000313" key="2">
    <source>
        <dbReference type="Proteomes" id="UP001420932"/>
    </source>
</evidence>
<dbReference type="AlphaFoldDB" id="A0AAP0JK24"/>
<comment type="caution">
    <text evidence="1">The sequence shown here is derived from an EMBL/GenBank/DDBJ whole genome shotgun (WGS) entry which is preliminary data.</text>
</comment>
<accession>A0AAP0JK24</accession>
<evidence type="ECO:0000313" key="1">
    <source>
        <dbReference type="EMBL" id="KAK9134926.1"/>
    </source>
</evidence>
<dbReference type="EMBL" id="JBBNAF010000006">
    <property type="protein sequence ID" value="KAK9134926.1"/>
    <property type="molecule type" value="Genomic_DNA"/>
</dbReference>
<name>A0AAP0JK24_9MAGN</name>
<organism evidence="1 2">
    <name type="scientific">Stephania yunnanensis</name>
    <dbReference type="NCBI Taxonomy" id="152371"/>
    <lineage>
        <taxon>Eukaryota</taxon>
        <taxon>Viridiplantae</taxon>
        <taxon>Streptophyta</taxon>
        <taxon>Embryophyta</taxon>
        <taxon>Tracheophyta</taxon>
        <taxon>Spermatophyta</taxon>
        <taxon>Magnoliopsida</taxon>
        <taxon>Ranunculales</taxon>
        <taxon>Menispermaceae</taxon>
        <taxon>Menispermoideae</taxon>
        <taxon>Cissampelideae</taxon>
        <taxon>Stephania</taxon>
    </lineage>
</organism>
<keyword evidence="2" id="KW-1185">Reference proteome</keyword>
<protein>
    <submittedName>
        <fullName evidence="1">Uncharacterized protein</fullName>
    </submittedName>
</protein>
<dbReference type="Proteomes" id="UP001420932">
    <property type="component" value="Unassembled WGS sequence"/>
</dbReference>
<gene>
    <name evidence="1" type="ORF">Syun_014256</name>
</gene>
<reference evidence="1 2" key="1">
    <citation type="submission" date="2024-01" db="EMBL/GenBank/DDBJ databases">
        <title>Genome assemblies of Stephania.</title>
        <authorList>
            <person name="Yang L."/>
        </authorList>
    </citation>
    <scope>NUCLEOTIDE SEQUENCE [LARGE SCALE GENOMIC DNA]</scope>
    <source>
        <strain evidence="1">YNDBR</strain>
        <tissue evidence="1">Leaf</tissue>
    </source>
</reference>